<keyword evidence="1" id="KW-1133">Transmembrane helix</keyword>
<evidence type="ECO:0000313" key="3">
    <source>
        <dbReference type="Proteomes" id="UP000053841"/>
    </source>
</evidence>
<dbReference type="GeneID" id="19152151"/>
<evidence type="ECO:0000256" key="1">
    <source>
        <dbReference type="SAM" id="Phobius"/>
    </source>
</evidence>
<reference evidence="2 3" key="1">
    <citation type="journal article" date="2013" name="PLoS Genet.">
        <title>Comparative genome structure, secondary metabolite, and effector coding capacity across Cochliobolus pathogens.</title>
        <authorList>
            <person name="Condon B.J."/>
            <person name="Leng Y."/>
            <person name="Wu D."/>
            <person name="Bushley K.E."/>
            <person name="Ohm R.A."/>
            <person name="Otillar R."/>
            <person name="Martin J."/>
            <person name="Schackwitz W."/>
            <person name="Grimwood J."/>
            <person name="MohdZainudin N."/>
            <person name="Xue C."/>
            <person name="Wang R."/>
            <person name="Manning V.A."/>
            <person name="Dhillon B."/>
            <person name="Tu Z.J."/>
            <person name="Steffenson B.J."/>
            <person name="Salamov A."/>
            <person name="Sun H."/>
            <person name="Lowry S."/>
            <person name="LaButti K."/>
            <person name="Han J."/>
            <person name="Copeland A."/>
            <person name="Lindquist E."/>
            <person name="Barry K."/>
            <person name="Schmutz J."/>
            <person name="Baker S.E."/>
            <person name="Ciuffetti L.M."/>
            <person name="Grigoriev I.V."/>
            <person name="Zhong S."/>
            <person name="Turgeon B.G."/>
        </authorList>
    </citation>
    <scope>NUCLEOTIDE SEQUENCE [LARGE SCALE GENOMIC DNA]</scope>
    <source>
        <strain evidence="2 3">26-R-13</strain>
    </source>
</reference>
<keyword evidence="1" id="KW-0812">Transmembrane</keyword>
<dbReference type="HOGENOM" id="CLU_2775572_0_0_1"/>
<protein>
    <submittedName>
        <fullName evidence="2">Uncharacterized protein</fullName>
    </submittedName>
</protein>
<keyword evidence="3" id="KW-1185">Reference proteome</keyword>
<dbReference type="AlphaFoldDB" id="W6Z082"/>
<sequence>MFGGVSSSPSSPLFFFLRPCERGRKGGKKHHEAHDQVYVYTSLNFAVWRFILLAASILLVFLPVPRDSW</sequence>
<feature type="transmembrane region" description="Helical" evidence="1">
    <location>
        <begin position="46"/>
        <end position="64"/>
    </location>
</feature>
<dbReference type="KEGG" id="bze:COCCADRAFT_86453"/>
<gene>
    <name evidence="2" type="ORF">COCCADRAFT_86453</name>
</gene>
<accession>W6Z082</accession>
<evidence type="ECO:0000313" key="2">
    <source>
        <dbReference type="EMBL" id="EUC37096.1"/>
    </source>
</evidence>
<proteinExistence type="predicted"/>
<keyword evidence="1" id="KW-0472">Membrane</keyword>
<name>W6Z082_COCC2</name>
<dbReference type="Proteomes" id="UP000053841">
    <property type="component" value="Unassembled WGS sequence"/>
</dbReference>
<organism evidence="2 3">
    <name type="scientific">Cochliobolus carbonum (strain 26-R-13)</name>
    <name type="common">Maize leaf spot fungus</name>
    <name type="synonym">Bipolaris zeicola</name>
    <dbReference type="NCBI Taxonomy" id="930089"/>
    <lineage>
        <taxon>Eukaryota</taxon>
        <taxon>Fungi</taxon>
        <taxon>Dikarya</taxon>
        <taxon>Ascomycota</taxon>
        <taxon>Pezizomycotina</taxon>
        <taxon>Dothideomycetes</taxon>
        <taxon>Pleosporomycetidae</taxon>
        <taxon>Pleosporales</taxon>
        <taxon>Pleosporineae</taxon>
        <taxon>Pleosporaceae</taxon>
        <taxon>Bipolaris</taxon>
    </lineage>
</organism>
<dbReference type="RefSeq" id="XP_007708566.1">
    <property type="nucleotide sequence ID" value="XM_007710376.1"/>
</dbReference>
<dbReference type="EMBL" id="KI964554">
    <property type="protein sequence ID" value="EUC37096.1"/>
    <property type="molecule type" value="Genomic_DNA"/>
</dbReference>